<sequence length="859" mass="101071">MTRRFKLFFDLDLYLEYKVNKLLLVHNEVTLAESEQLSNENICNQINFLFLRGSIYFQYADKLFCVLLHHSTHQYHIQLQYLACIPNYKSNYIVNAENCVTSFIHNEQLFMTDRNGTVFQFNKNKFKFFTQIKGRFVSFCGKTFVINRFGISVLFGADILKQNVNLELIRFGNGYIVTNDTVVDLHQKKAVKMTQDAIEQYCQQMDRQFCDDNHIQVYEQYQQYAELKNNIINKQDFTQNVEEIVEYQIQTCQLMNVFKITDNLYAAVEDNNLYTFDRNRVIQSRIDVDYDFYAADSMLKPQFYKPIICNGIIYFQLRNSIVRLQGLQIEKVCTIPNSVEKITNCMFTFNNILYVSNNNGQIFIVQNNVCKFFCYFQNDSKFFQFCDKVYFCYQNGIYCVNEDLETDVLSYLEIHTCQQFGAMLMIYGSDTDSLSLFNMINTDQCIIQNNQFTEINTALERLVLGETDIKLDAVNELISGNFDLDEQNYYNNYYSNFHQHTVLQNQMQSLITEDYQQVSEQISTITSQSLKYLFRLWPYNLYFTCDDNQITITNQFMEVLNQIPVDFNCYNSTYLQTKTFMHDHLKQSIIHQGNLYFLNQQCLYRLSQYGLTKFDVPSSQSDFDDECCFFLFELDQKLYVVEKKVKIQEFYQDNFIVAAELTDNYINLDTFNDFFYSFCSSVFLFCSTGIFQLNPDLQFIQVSDAPPDLFFSGHVVFSGNSILNLVTQEETSHECEFLGKLSVDTIQSKFVLGQTGLELPSGILEDLQLSNQAQCYERWIQQQINNDYNSMIDFLTQNSVNSYLNVFNYKFKIQMNKGTGLNDKIHRQMFNVKNKCCELMRKINLYSETFLGLKVDGEQ</sequence>
<gene>
    <name evidence="1" type="ORF">HINF_LOCUS49306</name>
</gene>
<dbReference type="EMBL" id="CAXDID020000231">
    <property type="protein sequence ID" value="CAL6060606.1"/>
    <property type="molecule type" value="Genomic_DNA"/>
</dbReference>
<reference evidence="1 2" key="1">
    <citation type="submission" date="2024-07" db="EMBL/GenBank/DDBJ databases">
        <authorList>
            <person name="Akdeniz Z."/>
        </authorList>
    </citation>
    <scope>NUCLEOTIDE SEQUENCE [LARGE SCALE GENOMIC DNA]</scope>
</reference>
<organism evidence="1 2">
    <name type="scientific">Hexamita inflata</name>
    <dbReference type="NCBI Taxonomy" id="28002"/>
    <lineage>
        <taxon>Eukaryota</taxon>
        <taxon>Metamonada</taxon>
        <taxon>Diplomonadida</taxon>
        <taxon>Hexamitidae</taxon>
        <taxon>Hexamitinae</taxon>
        <taxon>Hexamita</taxon>
    </lineage>
</organism>
<name>A0ABP1KFC9_9EUKA</name>
<proteinExistence type="predicted"/>
<protein>
    <submittedName>
        <fullName evidence="1">Hypothetical_protein</fullName>
    </submittedName>
</protein>
<evidence type="ECO:0000313" key="1">
    <source>
        <dbReference type="EMBL" id="CAL6060606.1"/>
    </source>
</evidence>
<evidence type="ECO:0000313" key="2">
    <source>
        <dbReference type="Proteomes" id="UP001642409"/>
    </source>
</evidence>
<keyword evidence="2" id="KW-1185">Reference proteome</keyword>
<accession>A0ABP1KFC9</accession>
<dbReference type="Proteomes" id="UP001642409">
    <property type="component" value="Unassembled WGS sequence"/>
</dbReference>
<comment type="caution">
    <text evidence="1">The sequence shown here is derived from an EMBL/GenBank/DDBJ whole genome shotgun (WGS) entry which is preliminary data.</text>
</comment>